<dbReference type="EMBL" id="JAFMYU010000032">
    <property type="protein sequence ID" value="MBO0934477.1"/>
    <property type="molecule type" value="Genomic_DNA"/>
</dbReference>
<accession>A0A939JYY1</accession>
<evidence type="ECO:0000256" key="2">
    <source>
        <dbReference type="ARBA" id="ARBA00023315"/>
    </source>
</evidence>
<dbReference type="AlphaFoldDB" id="A0A939JYY1"/>
<dbReference type="PANTHER" id="PTHR43420">
    <property type="entry name" value="ACETYLTRANSFERASE"/>
    <property type="match status" value="1"/>
</dbReference>
<dbReference type="RefSeq" id="WP_207338442.1">
    <property type="nucleotide sequence ID" value="NZ_JAFMYU010000032.1"/>
</dbReference>
<gene>
    <name evidence="4" type="ORF">J2I48_25935</name>
</gene>
<keyword evidence="5" id="KW-1185">Reference proteome</keyword>
<evidence type="ECO:0000313" key="4">
    <source>
        <dbReference type="EMBL" id="MBO0934477.1"/>
    </source>
</evidence>
<organism evidence="4 5">
    <name type="scientific">Fibrella aquatilis</name>
    <dbReference type="NCBI Taxonomy" id="2817059"/>
    <lineage>
        <taxon>Bacteria</taxon>
        <taxon>Pseudomonadati</taxon>
        <taxon>Bacteroidota</taxon>
        <taxon>Cytophagia</taxon>
        <taxon>Cytophagales</taxon>
        <taxon>Spirosomataceae</taxon>
        <taxon>Fibrella</taxon>
    </lineage>
</organism>
<dbReference type="CDD" id="cd04301">
    <property type="entry name" value="NAT_SF"/>
    <property type="match status" value="1"/>
</dbReference>
<name>A0A939JYY1_9BACT</name>
<dbReference type="Pfam" id="PF00583">
    <property type="entry name" value="Acetyltransf_1"/>
    <property type="match status" value="1"/>
</dbReference>
<dbReference type="InterPro" id="IPR016181">
    <property type="entry name" value="Acyl_CoA_acyltransferase"/>
</dbReference>
<dbReference type="InterPro" id="IPR050680">
    <property type="entry name" value="YpeA/RimI_acetyltransf"/>
</dbReference>
<proteinExistence type="predicted"/>
<keyword evidence="2" id="KW-0012">Acyltransferase</keyword>
<evidence type="ECO:0000259" key="3">
    <source>
        <dbReference type="PROSITE" id="PS51186"/>
    </source>
</evidence>
<dbReference type="GO" id="GO:0016747">
    <property type="term" value="F:acyltransferase activity, transferring groups other than amino-acyl groups"/>
    <property type="evidence" value="ECO:0007669"/>
    <property type="project" value="InterPro"/>
</dbReference>
<dbReference type="InterPro" id="IPR000182">
    <property type="entry name" value="GNAT_dom"/>
</dbReference>
<dbReference type="SUPFAM" id="SSF55729">
    <property type="entry name" value="Acyl-CoA N-acyltransferases (Nat)"/>
    <property type="match status" value="1"/>
</dbReference>
<dbReference type="Proteomes" id="UP000664795">
    <property type="component" value="Unassembled WGS sequence"/>
</dbReference>
<sequence>MIPTLRLLTTTDLPAYRALLLPGLVADADSFRIAPPDEENASFPTRGEPDSFTLGAYLGEQLAGVVSFQREGQDRVKLRHKGLLFRMYVAPECRGRGIAGLLIQGLIDRARNLGDIEQINLTVVHTNPAKRLYERFGFQSFSLEKRAIKWQGNYVDEETMVLFL</sequence>
<dbReference type="PROSITE" id="PS51186">
    <property type="entry name" value="GNAT"/>
    <property type="match status" value="1"/>
</dbReference>
<evidence type="ECO:0000313" key="5">
    <source>
        <dbReference type="Proteomes" id="UP000664795"/>
    </source>
</evidence>
<reference evidence="4 5" key="1">
    <citation type="submission" date="2021-03" db="EMBL/GenBank/DDBJ databases">
        <title>Fibrella sp. HMF5036 genome sequencing and assembly.</title>
        <authorList>
            <person name="Kang H."/>
            <person name="Kim H."/>
            <person name="Bae S."/>
            <person name="Joh K."/>
        </authorList>
    </citation>
    <scope>NUCLEOTIDE SEQUENCE [LARGE SCALE GENOMIC DNA]</scope>
    <source>
        <strain evidence="4 5">HMF5036</strain>
    </source>
</reference>
<dbReference type="Gene3D" id="3.40.630.30">
    <property type="match status" value="1"/>
</dbReference>
<protein>
    <submittedName>
        <fullName evidence="4">GNAT family N-acetyltransferase</fullName>
    </submittedName>
</protein>
<comment type="caution">
    <text evidence="4">The sequence shown here is derived from an EMBL/GenBank/DDBJ whole genome shotgun (WGS) entry which is preliminary data.</text>
</comment>
<keyword evidence="1" id="KW-0808">Transferase</keyword>
<feature type="domain" description="N-acetyltransferase" evidence="3">
    <location>
        <begin position="3"/>
        <end position="161"/>
    </location>
</feature>
<evidence type="ECO:0000256" key="1">
    <source>
        <dbReference type="ARBA" id="ARBA00022679"/>
    </source>
</evidence>